<evidence type="ECO:0000313" key="1">
    <source>
        <dbReference type="EMBL" id="ASK65898.1"/>
    </source>
</evidence>
<proteinExistence type="predicted"/>
<dbReference type="InterPro" id="IPR023393">
    <property type="entry name" value="START-like_dom_sf"/>
</dbReference>
<dbReference type="KEGG" id="brv:CFK39_08720"/>
<dbReference type="InterPro" id="IPR019587">
    <property type="entry name" value="Polyketide_cyclase/dehydratase"/>
</dbReference>
<dbReference type="Proteomes" id="UP000198398">
    <property type="component" value="Chromosome"/>
</dbReference>
<dbReference type="Pfam" id="PF10604">
    <property type="entry name" value="Polyketide_cyc2"/>
    <property type="match status" value="1"/>
</dbReference>
<keyword evidence="2" id="KW-1185">Reference proteome</keyword>
<protein>
    <submittedName>
        <fullName evidence="1">ATPase</fullName>
    </submittedName>
</protein>
<organism evidence="1 2">
    <name type="scientific">Brachybacterium avium</name>
    <dbReference type="NCBI Taxonomy" id="2017485"/>
    <lineage>
        <taxon>Bacteria</taxon>
        <taxon>Bacillati</taxon>
        <taxon>Actinomycetota</taxon>
        <taxon>Actinomycetes</taxon>
        <taxon>Micrococcales</taxon>
        <taxon>Dermabacteraceae</taxon>
        <taxon>Brachybacterium</taxon>
    </lineage>
</organism>
<dbReference type="OrthoDB" id="6624781at2"/>
<dbReference type="Gene3D" id="3.30.530.20">
    <property type="match status" value="1"/>
</dbReference>
<evidence type="ECO:0000313" key="2">
    <source>
        <dbReference type="Proteomes" id="UP000198398"/>
    </source>
</evidence>
<name>A0A220UCF6_9MICO</name>
<reference evidence="2" key="1">
    <citation type="submission" date="2017-07" db="EMBL/GenBank/DDBJ databases">
        <title>Brachybacterium sp. VR2415.</title>
        <authorList>
            <person name="Tak E.J."/>
            <person name="Bae J.-W."/>
        </authorList>
    </citation>
    <scope>NUCLEOTIDE SEQUENCE [LARGE SCALE GENOMIC DNA]</scope>
    <source>
        <strain evidence="2">VR2415</strain>
    </source>
</reference>
<dbReference type="RefSeq" id="WP_089065139.1">
    <property type="nucleotide sequence ID" value="NZ_CP022316.1"/>
</dbReference>
<gene>
    <name evidence="1" type="ORF">CFK39_08720</name>
</gene>
<sequence length="167" mass="18234">MTTDAAAPVPGRDHYIASRTVAASPSEVFALLADPSRHSETEPGDWVRASLEADPAPLTEVDQIFGIEMFHENAGGRYDMHNRVIALVPERTIAWQPGQYGPDGTWGGGGWTWRYDLAPDGEGTRVTLTYDWSAVPHPMREQFGLPPFPPSFLEESLAALEQAVMAG</sequence>
<dbReference type="AlphaFoldDB" id="A0A220UCF6"/>
<accession>A0A220UCF6</accession>
<dbReference type="EMBL" id="CP022316">
    <property type="protein sequence ID" value="ASK65898.1"/>
    <property type="molecule type" value="Genomic_DNA"/>
</dbReference>
<dbReference type="SUPFAM" id="SSF55961">
    <property type="entry name" value="Bet v1-like"/>
    <property type="match status" value="1"/>
</dbReference>